<reference evidence="2" key="1">
    <citation type="submission" date="2017-06" db="EMBL/GenBank/DDBJ databases">
        <authorList>
            <person name="Varghese N."/>
            <person name="Submissions S."/>
        </authorList>
    </citation>
    <scope>NUCLEOTIDE SEQUENCE [LARGE SCALE GENOMIC DNA]</scope>
    <source>
        <strain evidence="2">DSM 15668</strain>
    </source>
</reference>
<protein>
    <submittedName>
        <fullName evidence="1">Uncharacterized protein</fullName>
    </submittedName>
</protein>
<organism evidence="1 2">
    <name type="scientific">Desulfurobacterium atlanticum</name>
    <dbReference type="NCBI Taxonomy" id="240169"/>
    <lineage>
        <taxon>Bacteria</taxon>
        <taxon>Pseudomonadati</taxon>
        <taxon>Aquificota</taxon>
        <taxon>Aquificia</taxon>
        <taxon>Desulfurobacteriales</taxon>
        <taxon>Desulfurobacteriaceae</taxon>
        <taxon>Desulfurobacterium</taxon>
    </lineage>
</organism>
<sequence length="96" mass="10239">MIFTLAALAAALAGGGGFFLGKKLEESDQKEKELTTQQQCFLMAKEGKIDPKLCLKIGQESSLLSELSSTFENAGKLLAGAGILFAVSKLWGKKDE</sequence>
<evidence type="ECO:0000313" key="1">
    <source>
        <dbReference type="EMBL" id="SNR83490.1"/>
    </source>
</evidence>
<evidence type="ECO:0000313" key="2">
    <source>
        <dbReference type="Proteomes" id="UP000198405"/>
    </source>
</evidence>
<dbReference type="OrthoDB" id="10003271at2"/>
<proteinExistence type="predicted"/>
<keyword evidence="2" id="KW-1185">Reference proteome</keyword>
<accession>A0A238ZJM8</accession>
<name>A0A238ZJM8_9BACT</name>
<gene>
    <name evidence="1" type="ORF">SAMN06265340_10927</name>
</gene>
<dbReference type="AlphaFoldDB" id="A0A238ZJM8"/>
<dbReference type="RefSeq" id="WP_089323330.1">
    <property type="nucleotide sequence ID" value="NZ_FZOB01000009.1"/>
</dbReference>
<dbReference type="EMBL" id="FZOB01000009">
    <property type="protein sequence ID" value="SNR83490.1"/>
    <property type="molecule type" value="Genomic_DNA"/>
</dbReference>
<dbReference type="Proteomes" id="UP000198405">
    <property type="component" value="Unassembled WGS sequence"/>
</dbReference>